<evidence type="ECO:0000256" key="5">
    <source>
        <dbReference type="ARBA" id="ARBA00022989"/>
    </source>
</evidence>
<keyword evidence="11" id="KW-1185">Reference proteome</keyword>
<dbReference type="PROSITE" id="PS50850">
    <property type="entry name" value="MFS"/>
    <property type="match status" value="1"/>
</dbReference>
<feature type="transmembrane region" description="Helical" evidence="8">
    <location>
        <begin position="113"/>
        <end position="132"/>
    </location>
</feature>
<keyword evidence="6 8" id="KW-0472">Membrane</keyword>
<dbReference type="GO" id="GO:0015798">
    <property type="term" value="P:myo-inositol transport"/>
    <property type="evidence" value="ECO:0007669"/>
    <property type="project" value="UniProtKB-ARBA"/>
</dbReference>
<comment type="caution">
    <text evidence="10">The sequence shown here is derived from an EMBL/GenBank/DDBJ whole genome shotgun (WGS) entry which is preliminary data.</text>
</comment>
<dbReference type="InterPro" id="IPR005828">
    <property type="entry name" value="MFS_sugar_transport-like"/>
</dbReference>
<evidence type="ECO:0000256" key="4">
    <source>
        <dbReference type="ARBA" id="ARBA00022692"/>
    </source>
</evidence>
<name>A0A9P7VDH5_9ASCO</name>
<feature type="transmembrane region" description="Helical" evidence="8">
    <location>
        <begin position="144"/>
        <end position="163"/>
    </location>
</feature>
<reference evidence="10" key="1">
    <citation type="submission" date="2021-03" db="EMBL/GenBank/DDBJ databases">
        <authorList>
            <person name="Palmer J.M."/>
        </authorList>
    </citation>
    <scope>NUCLEOTIDE SEQUENCE</scope>
    <source>
        <strain evidence="10">ARV_011</strain>
    </source>
</reference>
<feature type="transmembrane region" description="Helical" evidence="8">
    <location>
        <begin position="481"/>
        <end position="505"/>
    </location>
</feature>
<dbReference type="GO" id="GO:0016020">
    <property type="term" value="C:membrane"/>
    <property type="evidence" value="ECO:0007669"/>
    <property type="project" value="UniProtKB-SubCell"/>
</dbReference>
<dbReference type="InterPro" id="IPR005829">
    <property type="entry name" value="Sugar_transporter_CS"/>
</dbReference>
<comment type="subcellular location">
    <subcellularLocation>
        <location evidence="1">Membrane</location>
        <topology evidence="1">Multi-pass membrane protein</topology>
    </subcellularLocation>
</comment>
<keyword evidence="4 8" id="KW-0812">Transmembrane</keyword>
<dbReference type="InterPro" id="IPR003663">
    <property type="entry name" value="Sugar/inositol_transpt"/>
</dbReference>
<dbReference type="PANTHER" id="PTHR48020:SF9">
    <property type="entry name" value="MAJOR FACILITATOR SUPERFAMILY (MFS) PROFILE DOMAIN-CONTAINING PROTEIN"/>
    <property type="match status" value="1"/>
</dbReference>
<evidence type="ECO:0000256" key="3">
    <source>
        <dbReference type="ARBA" id="ARBA00022448"/>
    </source>
</evidence>
<evidence type="ECO:0000256" key="2">
    <source>
        <dbReference type="ARBA" id="ARBA00010992"/>
    </source>
</evidence>
<protein>
    <recommendedName>
        <fullName evidence="9">Major facilitator superfamily (MFS) profile domain-containing protein</fullName>
    </recommendedName>
</protein>
<gene>
    <name evidence="10" type="ORF">KQ657_003837</name>
</gene>
<dbReference type="Proteomes" id="UP000790833">
    <property type="component" value="Unassembled WGS sequence"/>
</dbReference>
<feature type="transmembrane region" description="Helical" evidence="8">
    <location>
        <begin position="421"/>
        <end position="443"/>
    </location>
</feature>
<sequence>MSVFEGKNKDVSSEESVRVDNVKVDKLELGKNFDFSKEIAELEQSSQQFKHERTFFQKMKACEFELHFENKMHMVRLLGGFAAFAGVLSGVDQSIISGAMIGMKEHLHTNDNQVSLISSLMPLGAMTGSLMMTPLNEWWGRKKALLISCVWYTVGAIMCALAHNYKVMYAGRFLLGIGVGIEGGCVGVYIAESVPANVRGNLVSLYQFSIALGEVMGYAIAAIFFEVKGGWRYMLGSSLVFSSILFAGLFFLPESPRWLAHKNRIGESFLVWKRLRDISDPDAQLEFIEMRQSAYEESERRKRESRLQAWSDLFTIPRNRRALVYASIMVSLGQLTGVNAVMYYMSTLMGQIGFNEKKSVFMSLVGGGSLLIGTIPAILWMDRFGRRTWGMNIVGFFIGLALVGGGYKIDIKANLAAAEGVYLTGIILYMGFFGAYACLTWVCPSESFSLQTRTMGMSICSFLLYLWAFTVTYNFTRMKNAFTYTGLTLGFYGGIAFIGFIYQLLFMPETKDKTLEEIDDLFSMPSAELVKTNIRNMKRYWGKK</sequence>
<dbReference type="Pfam" id="PF00083">
    <property type="entry name" value="Sugar_tr"/>
    <property type="match status" value="1"/>
</dbReference>
<dbReference type="GO" id="GO:0022857">
    <property type="term" value="F:transmembrane transporter activity"/>
    <property type="evidence" value="ECO:0007669"/>
    <property type="project" value="InterPro"/>
</dbReference>
<dbReference type="PROSITE" id="PS00217">
    <property type="entry name" value="SUGAR_TRANSPORT_2"/>
    <property type="match status" value="1"/>
</dbReference>
<proteinExistence type="inferred from homology"/>
<dbReference type="GeneID" id="66117211"/>
<comment type="similarity">
    <text evidence="2 7">Belongs to the major facilitator superfamily. Sugar transporter (TC 2.A.1.1) family.</text>
</comment>
<dbReference type="Gene3D" id="1.20.1250.20">
    <property type="entry name" value="MFS general substrate transporter like domains"/>
    <property type="match status" value="1"/>
</dbReference>
<dbReference type="EMBL" id="JAHMUF010000004">
    <property type="protein sequence ID" value="KAG7195309.1"/>
    <property type="molecule type" value="Genomic_DNA"/>
</dbReference>
<keyword evidence="5 8" id="KW-1133">Transmembrane helix</keyword>
<dbReference type="InterPro" id="IPR020846">
    <property type="entry name" value="MFS_dom"/>
</dbReference>
<feature type="domain" description="Major facilitator superfamily (MFS) profile" evidence="9">
    <location>
        <begin position="78"/>
        <end position="511"/>
    </location>
</feature>
<evidence type="ECO:0000256" key="1">
    <source>
        <dbReference type="ARBA" id="ARBA00004141"/>
    </source>
</evidence>
<feature type="transmembrane region" description="Helical" evidence="8">
    <location>
        <begin position="455"/>
        <end position="475"/>
    </location>
</feature>
<evidence type="ECO:0000256" key="8">
    <source>
        <dbReference type="SAM" id="Phobius"/>
    </source>
</evidence>
<feature type="transmembrane region" description="Helical" evidence="8">
    <location>
        <begin position="203"/>
        <end position="225"/>
    </location>
</feature>
<dbReference type="NCBIfam" id="TIGR00879">
    <property type="entry name" value="SP"/>
    <property type="match status" value="1"/>
</dbReference>
<dbReference type="RefSeq" id="XP_043050856.1">
    <property type="nucleotide sequence ID" value="XM_043194532.1"/>
</dbReference>
<dbReference type="GO" id="GO:0015791">
    <property type="term" value="P:polyol transmembrane transport"/>
    <property type="evidence" value="ECO:0007669"/>
    <property type="project" value="UniProtKB-ARBA"/>
</dbReference>
<evidence type="ECO:0000259" key="9">
    <source>
        <dbReference type="PROSITE" id="PS50850"/>
    </source>
</evidence>
<dbReference type="FunFam" id="1.20.1250.20:FF:000134">
    <property type="entry name" value="MFS sugar transporter protein"/>
    <property type="match status" value="1"/>
</dbReference>
<evidence type="ECO:0000256" key="6">
    <source>
        <dbReference type="ARBA" id="ARBA00023136"/>
    </source>
</evidence>
<dbReference type="PRINTS" id="PR00171">
    <property type="entry name" value="SUGRTRNSPORT"/>
</dbReference>
<dbReference type="InterPro" id="IPR036259">
    <property type="entry name" value="MFS_trans_sf"/>
</dbReference>
<dbReference type="InterPro" id="IPR050814">
    <property type="entry name" value="Myo-inositol_Transporter"/>
</dbReference>
<evidence type="ECO:0000313" key="11">
    <source>
        <dbReference type="Proteomes" id="UP000790833"/>
    </source>
</evidence>
<feature type="transmembrane region" description="Helical" evidence="8">
    <location>
        <begin position="360"/>
        <end position="381"/>
    </location>
</feature>
<dbReference type="PANTHER" id="PTHR48020">
    <property type="entry name" value="PROTON MYO-INOSITOL COTRANSPORTER"/>
    <property type="match status" value="1"/>
</dbReference>
<feature type="transmembrane region" description="Helical" evidence="8">
    <location>
        <begin position="169"/>
        <end position="191"/>
    </location>
</feature>
<feature type="transmembrane region" description="Helical" evidence="8">
    <location>
        <begin position="77"/>
        <end position="101"/>
    </location>
</feature>
<evidence type="ECO:0000256" key="7">
    <source>
        <dbReference type="RuleBase" id="RU003346"/>
    </source>
</evidence>
<dbReference type="OrthoDB" id="6339427at2759"/>
<keyword evidence="3 7" id="KW-0813">Transport</keyword>
<evidence type="ECO:0000313" key="10">
    <source>
        <dbReference type="EMBL" id="KAG7195309.1"/>
    </source>
</evidence>
<accession>A0A9P7VDH5</accession>
<dbReference type="AlphaFoldDB" id="A0A9P7VDH5"/>
<feature type="transmembrane region" description="Helical" evidence="8">
    <location>
        <begin position="388"/>
        <end position="409"/>
    </location>
</feature>
<dbReference type="SUPFAM" id="SSF103473">
    <property type="entry name" value="MFS general substrate transporter"/>
    <property type="match status" value="1"/>
</dbReference>
<organism evidence="10 11">
    <name type="scientific">Scheffersomyces spartinae</name>
    <dbReference type="NCBI Taxonomy" id="45513"/>
    <lineage>
        <taxon>Eukaryota</taxon>
        <taxon>Fungi</taxon>
        <taxon>Dikarya</taxon>
        <taxon>Ascomycota</taxon>
        <taxon>Saccharomycotina</taxon>
        <taxon>Pichiomycetes</taxon>
        <taxon>Debaryomycetaceae</taxon>
        <taxon>Scheffersomyces</taxon>
    </lineage>
</organism>
<feature type="transmembrane region" description="Helical" evidence="8">
    <location>
        <begin position="322"/>
        <end position="345"/>
    </location>
</feature>
<feature type="transmembrane region" description="Helical" evidence="8">
    <location>
        <begin position="231"/>
        <end position="252"/>
    </location>
</feature>